<feature type="transmembrane region" description="Helical" evidence="7">
    <location>
        <begin position="748"/>
        <end position="770"/>
    </location>
</feature>
<feature type="transmembrane region" description="Helical" evidence="7">
    <location>
        <begin position="782"/>
        <end position="805"/>
    </location>
</feature>
<evidence type="ECO:0000256" key="2">
    <source>
        <dbReference type="ARBA" id="ARBA00022475"/>
    </source>
</evidence>
<feature type="transmembrane region" description="Helical" evidence="7">
    <location>
        <begin position="21"/>
        <end position="42"/>
    </location>
</feature>
<keyword evidence="4 7" id="KW-1133">Transmembrane helix</keyword>
<dbReference type="PANTHER" id="PTHR30572">
    <property type="entry name" value="MEMBRANE COMPONENT OF TRANSPORTER-RELATED"/>
    <property type="match status" value="1"/>
</dbReference>
<accession>A0A3A6TXC2</accession>
<evidence type="ECO:0000313" key="9">
    <source>
        <dbReference type="EMBL" id="RJY19119.1"/>
    </source>
</evidence>
<feature type="transmembrane region" description="Helical" evidence="7">
    <location>
        <begin position="694"/>
        <end position="720"/>
    </location>
</feature>
<feature type="transmembrane region" description="Helical" evidence="7">
    <location>
        <begin position="376"/>
        <end position="401"/>
    </location>
</feature>
<feature type="domain" description="ABC3 transporter permease C-terminal" evidence="8">
    <location>
        <begin position="288"/>
        <end position="397"/>
    </location>
</feature>
<comment type="subcellular location">
    <subcellularLocation>
        <location evidence="1">Cell membrane</location>
        <topology evidence="1">Multi-pass membrane protein</topology>
    </subcellularLocation>
</comment>
<keyword evidence="3 7" id="KW-0812">Transmembrane</keyword>
<reference evidence="9 10" key="1">
    <citation type="submission" date="2018-09" db="EMBL/GenBank/DDBJ databases">
        <title>Phylogeny of the Shewanellaceae, and recommendation for two new genera, Pseudoshewanella and Parashewanella.</title>
        <authorList>
            <person name="Wang G."/>
        </authorList>
    </citation>
    <scope>NUCLEOTIDE SEQUENCE [LARGE SCALE GENOMIC DNA]</scope>
    <source>
        <strain evidence="9 10">KCTC 22492</strain>
    </source>
</reference>
<dbReference type="Pfam" id="PF02687">
    <property type="entry name" value="FtsX"/>
    <property type="match status" value="1"/>
</dbReference>
<feature type="transmembrane region" description="Helical" evidence="7">
    <location>
        <begin position="281"/>
        <end position="307"/>
    </location>
</feature>
<dbReference type="OrthoDB" id="5711186at2"/>
<evidence type="ECO:0000313" key="10">
    <source>
        <dbReference type="Proteomes" id="UP000273022"/>
    </source>
</evidence>
<evidence type="ECO:0000256" key="3">
    <source>
        <dbReference type="ARBA" id="ARBA00022692"/>
    </source>
</evidence>
<keyword evidence="10" id="KW-1185">Reference proteome</keyword>
<protein>
    <submittedName>
        <fullName evidence="9">ABC transporter permease</fullName>
    </submittedName>
</protein>
<dbReference type="PANTHER" id="PTHR30572:SF4">
    <property type="entry name" value="ABC TRANSPORTER PERMEASE YTRF"/>
    <property type="match status" value="1"/>
</dbReference>
<dbReference type="InterPro" id="IPR003838">
    <property type="entry name" value="ABC3_permease_C"/>
</dbReference>
<dbReference type="GO" id="GO:0022857">
    <property type="term" value="F:transmembrane transporter activity"/>
    <property type="evidence" value="ECO:0007669"/>
    <property type="project" value="TreeGrafter"/>
</dbReference>
<evidence type="ECO:0000256" key="5">
    <source>
        <dbReference type="ARBA" id="ARBA00023136"/>
    </source>
</evidence>
<dbReference type="EMBL" id="QYYH01000008">
    <property type="protein sequence ID" value="RJY19119.1"/>
    <property type="molecule type" value="Genomic_DNA"/>
</dbReference>
<dbReference type="InterPro" id="IPR050250">
    <property type="entry name" value="Macrolide_Exporter_MacB"/>
</dbReference>
<dbReference type="Proteomes" id="UP000273022">
    <property type="component" value="Unassembled WGS sequence"/>
</dbReference>
<keyword evidence="2" id="KW-1003">Cell membrane</keyword>
<dbReference type="AlphaFoldDB" id="A0A3A6TXC2"/>
<proteinExistence type="inferred from homology"/>
<evidence type="ECO:0000256" key="6">
    <source>
        <dbReference type="ARBA" id="ARBA00038076"/>
    </source>
</evidence>
<comment type="caution">
    <text evidence="9">The sequence shown here is derived from an EMBL/GenBank/DDBJ whole genome shotgun (WGS) entry which is preliminary data.</text>
</comment>
<name>A0A3A6TXC2_9GAMM</name>
<sequence>MSFYLRALQHGVMRLFTLPRLTLPVLLTLSLTLAAVLTVVAMSSNLIFKPLPDIKDEDSLYIINNEVMLGEMSMSIFNSKAYAHLADDYRSIGDFAALDGDQFPALFNVSETQYDSILFTASHNIFDVTDREIILGDAPTIDNIAQGVWISETLWRSALESRKGVIGEQIKINNKTHLVKGVVTDFVSFSIRGIRNTQQVWSLYNLQDFKNKDLKYGEFTGNFTSLFRVKTRLITAKEVGTFWEKYKVEHIESTFTIARNIKTKVNIVKYRDSLLLEQENMVWFLIAAVTALLLMASLNLLNLFIGYYQQRYREFALQISLGATKSRLFAMVFFENLAVFIASAFTGLVLAAWIIRLLPIISGGNIKFIDLIQLDSYTSIVAILLVMGINLFFALVVVFRFDDNTLLEQVSSGNKGVSRQSMGLLSKAIFVLQISAAAILLTTLAMVGNSAWSDLNIDYGFKAGNTLVVKATFDENFRKYDRENQSKQEKQLKSYTLANRVIKQQIINKLSELDSSIQVLSSNADPYIGMNGSVRIRFDPDTNTTESFRVVDVAHDFISQFEIPLLYGRNITQQEYTTLAPVQLNNQTSAKHLSKGEPIKNLIGTQFWGKEIVGIIADNVRVGEHDTKFAVSYFANTDNISSMVFVMQLPEAEVFDVNAIESLIKNSHPQITEIKSLILKEYMWRALDNKLLQFYFIMVLSLLTLLLAAFGTTGMALSFAEIKRFELAIRMATGASRAMLLNNMLKSFSGLLSTTMVVALVSSALIYYGLQQQISALPAFSWEALLFFSAILVTIVFAAIFWVIWRVINAEPMQALREL</sequence>
<gene>
    <name evidence="9" type="ORF">D5R81_02410</name>
</gene>
<evidence type="ECO:0000256" key="4">
    <source>
        <dbReference type="ARBA" id="ARBA00022989"/>
    </source>
</evidence>
<dbReference type="RefSeq" id="WP_121852065.1">
    <property type="nucleotide sequence ID" value="NZ_CP037952.1"/>
</dbReference>
<feature type="transmembrane region" description="Helical" evidence="7">
    <location>
        <begin position="328"/>
        <end position="356"/>
    </location>
</feature>
<evidence type="ECO:0000256" key="1">
    <source>
        <dbReference type="ARBA" id="ARBA00004651"/>
    </source>
</evidence>
<feature type="transmembrane region" description="Helical" evidence="7">
    <location>
        <begin position="422"/>
        <end position="447"/>
    </location>
</feature>
<evidence type="ECO:0000259" key="8">
    <source>
        <dbReference type="Pfam" id="PF02687"/>
    </source>
</evidence>
<evidence type="ECO:0000256" key="7">
    <source>
        <dbReference type="SAM" id="Phobius"/>
    </source>
</evidence>
<comment type="similarity">
    <text evidence="6">Belongs to the ABC-4 integral membrane protein family.</text>
</comment>
<organism evidence="9 10">
    <name type="scientific">Parashewanella spongiae</name>
    <dbReference type="NCBI Taxonomy" id="342950"/>
    <lineage>
        <taxon>Bacteria</taxon>
        <taxon>Pseudomonadati</taxon>
        <taxon>Pseudomonadota</taxon>
        <taxon>Gammaproteobacteria</taxon>
        <taxon>Alteromonadales</taxon>
        <taxon>Shewanellaceae</taxon>
        <taxon>Parashewanella</taxon>
    </lineage>
</organism>
<keyword evidence="5 7" id="KW-0472">Membrane</keyword>
<dbReference type="GO" id="GO:0005886">
    <property type="term" value="C:plasma membrane"/>
    <property type="evidence" value="ECO:0007669"/>
    <property type="project" value="UniProtKB-SubCell"/>
</dbReference>